<reference evidence="6 7" key="1">
    <citation type="submission" date="2019-12" db="EMBL/GenBank/DDBJ databases">
        <title>Novel species isolated from a subtropical stream in China.</title>
        <authorList>
            <person name="Lu H."/>
        </authorList>
    </citation>
    <scope>NUCLEOTIDE SEQUENCE [LARGE SCALE GENOMIC DNA]</scope>
    <source>
        <strain evidence="6 7">FT55W</strain>
    </source>
</reference>
<evidence type="ECO:0000259" key="5">
    <source>
        <dbReference type="Pfam" id="PF09864"/>
    </source>
</evidence>
<dbReference type="PANTHER" id="PTHR37549:SF1">
    <property type="entry name" value="LIPOPROTEIN LPRI"/>
    <property type="match status" value="1"/>
</dbReference>
<keyword evidence="7" id="KW-1185">Reference proteome</keyword>
<dbReference type="InterPro" id="IPR018660">
    <property type="entry name" value="MliC"/>
</dbReference>
<dbReference type="InterPro" id="IPR052755">
    <property type="entry name" value="Lysozyme_Inhibitor_LprI"/>
</dbReference>
<dbReference type="Gene3D" id="2.40.128.200">
    <property type="match status" value="1"/>
</dbReference>
<dbReference type="AlphaFoldDB" id="A0A7X4GT69"/>
<dbReference type="InterPro" id="IPR036328">
    <property type="entry name" value="MliC_sf"/>
</dbReference>
<comment type="caution">
    <text evidence="6">The sequence shown here is derived from an EMBL/GenBank/DDBJ whole genome shotgun (WGS) entry which is preliminary data.</text>
</comment>
<keyword evidence="1" id="KW-0732">Signal</keyword>
<protein>
    <recommendedName>
        <fullName evidence="5">C-type lysozyme inhibitor domain-containing protein</fullName>
    </recommendedName>
</protein>
<dbReference type="EMBL" id="WWCK01000005">
    <property type="protein sequence ID" value="MYM68701.1"/>
    <property type="molecule type" value="Genomic_DNA"/>
</dbReference>
<dbReference type="SUPFAM" id="SSF141488">
    <property type="entry name" value="YdhA-like"/>
    <property type="match status" value="1"/>
</dbReference>
<name>A0A7X4GT69_9BURK</name>
<keyword evidence="2" id="KW-0472">Membrane</keyword>
<evidence type="ECO:0000256" key="4">
    <source>
        <dbReference type="ARBA" id="ARBA00023288"/>
    </source>
</evidence>
<accession>A0A7X4GT69</accession>
<sequence>MQSRDAALAVIYAAARAKAKPTQQKRLAVEQKGWWNGVRDCWKADDLRACIVTNYELRTVELQTSWSLAPSHAPVHFRCADGADIDVTYFDTQPPSLIATRKQEQSLMRAALAASGARYIGRNESLWERQGEVRVTWGYQAPETTCSKR</sequence>
<dbReference type="GO" id="GO:0005576">
    <property type="term" value="C:extracellular region"/>
    <property type="evidence" value="ECO:0007669"/>
    <property type="project" value="TreeGrafter"/>
</dbReference>
<feature type="domain" description="C-type lysozyme inhibitor" evidence="5">
    <location>
        <begin position="77"/>
        <end position="143"/>
    </location>
</feature>
<evidence type="ECO:0000256" key="3">
    <source>
        <dbReference type="ARBA" id="ARBA00023139"/>
    </source>
</evidence>
<evidence type="ECO:0000313" key="7">
    <source>
        <dbReference type="Proteomes" id="UP000450012"/>
    </source>
</evidence>
<dbReference type="PANTHER" id="PTHR37549">
    <property type="entry name" value="LIPOPROTEIN LPRI"/>
    <property type="match status" value="1"/>
</dbReference>
<keyword evidence="4" id="KW-0449">Lipoprotein</keyword>
<evidence type="ECO:0000313" key="6">
    <source>
        <dbReference type="EMBL" id="MYM68701.1"/>
    </source>
</evidence>
<proteinExistence type="predicted"/>
<evidence type="ECO:0000256" key="1">
    <source>
        <dbReference type="ARBA" id="ARBA00022729"/>
    </source>
</evidence>
<dbReference type="Pfam" id="PF09864">
    <property type="entry name" value="MliC"/>
    <property type="match status" value="1"/>
</dbReference>
<organism evidence="6 7">
    <name type="scientific">Duganella rivi</name>
    <dbReference type="NCBI Taxonomy" id="2666083"/>
    <lineage>
        <taxon>Bacteria</taxon>
        <taxon>Pseudomonadati</taxon>
        <taxon>Pseudomonadota</taxon>
        <taxon>Betaproteobacteria</taxon>
        <taxon>Burkholderiales</taxon>
        <taxon>Oxalobacteraceae</taxon>
        <taxon>Telluria group</taxon>
        <taxon>Duganella</taxon>
    </lineage>
</organism>
<gene>
    <name evidence="6" type="ORF">GTP45_17945</name>
</gene>
<evidence type="ECO:0000256" key="2">
    <source>
        <dbReference type="ARBA" id="ARBA00023136"/>
    </source>
</evidence>
<dbReference type="Proteomes" id="UP000450012">
    <property type="component" value="Unassembled WGS sequence"/>
</dbReference>
<keyword evidence="3" id="KW-0564">Palmitate</keyword>